<name>A0A2L0D3M0_9STRE</name>
<feature type="domain" description="VTT" evidence="7">
    <location>
        <begin position="71"/>
        <end position="186"/>
    </location>
</feature>
<keyword evidence="4 6" id="KW-1133">Transmembrane helix</keyword>
<proteinExistence type="inferred from homology"/>
<evidence type="ECO:0000256" key="6">
    <source>
        <dbReference type="RuleBase" id="RU366058"/>
    </source>
</evidence>
<evidence type="ECO:0000313" key="9">
    <source>
        <dbReference type="Proteomes" id="UP000238956"/>
    </source>
</evidence>
<feature type="transmembrane region" description="Helical" evidence="6">
    <location>
        <begin position="172"/>
        <end position="195"/>
    </location>
</feature>
<feature type="transmembrane region" description="Helical" evidence="6">
    <location>
        <begin position="12"/>
        <end position="31"/>
    </location>
</feature>
<dbReference type="OrthoDB" id="371137at2"/>
<feature type="transmembrane region" description="Helical" evidence="6">
    <location>
        <begin position="51"/>
        <end position="71"/>
    </location>
</feature>
<keyword evidence="5 6" id="KW-0472">Membrane</keyword>
<evidence type="ECO:0000256" key="4">
    <source>
        <dbReference type="ARBA" id="ARBA00022989"/>
    </source>
</evidence>
<dbReference type="PANTHER" id="PTHR12677:SF49">
    <property type="entry name" value="TVP38_TMEM64 FAMILY MEMBRANE PROTEIN"/>
    <property type="match status" value="1"/>
</dbReference>
<reference evidence="8 9" key="1">
    <citation type="submission" date="2017-12" db="EMBL/GenBank/DDBJ databases">
        <authorList>
            <person name="Hurst M.R.H."/>
        </authorList>
    </citation>
    <scope>NUCLEOTIDE SEQUENCE [LARGE SCALE GENOMIC DNA]</scope>
    <source>
        <strain evidence="8 9">TH11417</strain>
    </source>
</reference>
<accession>A0A2L0D3M0</accession>
<evidence type="ECO:0000256" key="5">
    <source>
        <dbReference type="ARBA" id="ARBA00023136"/>
    </source>
</evidence>
<keyword evidence="2 6" id="KW-1003">Cell membrane</keyword>
<feature type="transmembrane region" description="Helical" evidence="6">
    <location>
        <begin position="78"/>
        <end position="105"/>
    </location>
</feature>
<evidence type="ECO:0000256" key="1">
    <source>
        <dbReference type="ARBA" id="ARBA00004651"/>
    </source>
</evidence>
<gene>
    <name evidence="8" type="ORF">C0J00_03325</name>
</gene>
<evidence type="ECO:0000259" key="7">
    <source>
        <dbReference type="Pfam" id="PF09335"/>
    </source>
</evidence>
<protein>
    <recommendedName>
        <fullName evidence="6">TVP38/TMEM64 family membrane protein</fullName>
    </recommendedName>
</protein>
<dbReference type="EMBL" id="CP025536">
    <property type="protein sequence ID" value="AUW96220.1"/>
    <property type="molecule type" value="Genomic_DNA"/>
</dbReference>
<keyword evidence="3 6" id="KW-0812">Transmembrane</keyword>
<dbReference type="PANTHER" id="PTHR12677">
    <property type="entry name" value="GOLGI APPARATUS MEMBRANE PROTEIN TVP38-RELATED"/>
    <property type="match status" value="1"/>
</dbReference>
<evidence type="ECO:0000256" key="3">
    <source>
        <dbReference type="ARBA" id="ARBA00022692"/>
    </source>
</evidence>
<comment type="caution">
    <text evidence="6">Lacks conserved residue(s) required for the propagation of feature annotation.</text>
</comment>
<dbReference type="InterPro" id="IPR015414">
    <property type="entry name" value="TMEM64"/>
</dbReference>
<evidence type="ECO:0000256" key="2">
    <source>
        <dbReference type="ARBA" id="ARBA00022475"/>
    </source>
</evidence>
<organism evidence="8 9">
    <name type="scientific">Streptococcus pluranimalium</name>
    <dbReference type="NCBI Taxonomy" id="82348"/>
    <lineage>
        <taxon>Bacteria</taxon>
        <taxon>Bacillati</taxon>
        <taxon>Bacillota</taxon>
        <taxon>Bacilli</taxon>
        <taxon>Lactobacillales</taxon>
        <taxon>Streptococcaceae</taxon>
        <taxon>Streptococcus</taxon>
    </lineage>
</organism>
<dbReference type="Proteomes" id="UP000238956">
    <property type="component" value="Chromosome"/>
</dbReference>
<comment type="subcellular location">
    <subcellularLocation>
        <location evidence="1 6">Cell membrane</location>
        <topology evidence="1 6">Multi-pass membrane protein</topology>
    </subcellularLocation>
</comment>
<dbReference type="GeneID" id="98392944"/>
<reference evidence="8 9" key="2">
    <citation type="submission" date="2018-02" db="EMBL/GenBank/DDBJ databases">
        <title>Whole genome sequencing analysis of Streptococcus pluranimalium isolated from cattle infected mastitis in China.</title>
        <authorList>
            <person name="Zhang J.-R."/>
            <person name="Hu G.-Z."/>
        </authorList>
    </citation>
    <scope>NUCLEOTIDE SEQUENCE [LARGE SCALE GENOMIC DNA]</scope>
    <source>
        <strain evidence="8 9">TH11417</strain>
    </source>
</reference>
<dbReference type="InterPro" id="IPR032816">
    <property type="entry name" value="VTT_dom"/>
</dbReference>
<dbReference type="RefSeq" id="WP_104967555.1">
    <property type="nucleotide sequence ID" value="NZ_CP025536.1"/>
</dbReference>
<dbReference type="GO" id="GO:0005886">
    <property type="term" value="C:plasma membrane"/>
    <property type="evidence" value="ECO:0007669"/>
    <property type="project" value="UniProtKB-SubCell"/>
</dbReference>
<evidence type="ECO:0000313" key="8">
    <source>
        <dbReference type="EMBL" id="AUW96220.1"/>
    </source>
</evidence>
<sequence>MSKPSKTIRYLIKILSAIIFVLSLFFVYFLVVNLDIIENPDALQRLISKDLVVGAILFFGLQVLQVLIAPIPGGIITVVGILAFGPVLGFLLDYLGILLGSLLLFRLVRTYGRSAIYLMISEEKLSVYEDRFFGNYFHKLVSIVMLAPVGPADITVMLAGLSKISEKKMMTILVLCRPVSIISYSLFWIYGSYWLERFFSF</sequence>
<keyword evidence="9" id="KW-1185">Reference proteome</keyword>
<dbReference type="KEGG" id="splr:C0J00_03325"/>
<comment type="similarity">
    <text evidence="6">Belongs to the TVP38/TMEM64 family.</text>
</comment>
<dbReference type="Pfam" id="PF09335">
    <property type="entry name" value="VTT_dom"/>
    <property type="match status" value="1"/>
</dbReference>
<dbReference type="AlphaFoldDB" id="A0A2L0D3M0"/>